<keyword evidence="4" id="KW-0539">Nucleus</keyword>
<dbReference type="PANTHER" id="PTHR12709:SF5">
    <property type="entry name" value="DNA-DIRECTED RNA POLYMERASE I SUBUNIT RPA43"/>
    <property type="match status" value="1"/>
</dbReference>
<keyword evidence="3" id="KW-0804">Transcription</keyword>
<comment type="subcellular location">
    <subcellularLocation>
        <location evidence="1">Nucleus</location>
    </subcellularLocation>
</comment>
<dbReference type="InterPro" id="IPR045113">
    <property type="entry name" value="Rpb7-like"/>
</dbReference>
<dbReference type="Proteomes" id="UP001515480">
    <property type="component" value="Unassembled WGS sequence"/>
</dbReference>
<sequence>MSINAPDSDQGSSSGLHQCECSMKLYISPAYLMDPMAGVQSQLSHMLLKYTPQLRGVPLAFSKVDLVSDTGFIRHDEPDIHLQASISVLVFAPALHQQLVGVVTRMSGDHVALLVHGAFNASIIKQSDVSADAATKLVVGQQVHFVLKSITVADGLLSMLGELPQAHYAR</sequence>
<dbReference type="GO" id="GO:0006352">
    <property type="term" value="P:DNA-templated transcription initiation"/>
    <property type="evidence" value="ECO:0007669"/>
    <property type="project" value="InterPro"/>
</dbReference>
<evidence type="ECO:0000313" key="5">
    <source>
        <dbReference type="EMBL" id="KAL1500550.1"/>
    </source>
</evidence>
<dbReference type="Gene3D" id="2.40.50.1060">
    <property type="match status" value="1"/>
</dbReference>
<proteinExistence type="predicted"/>
<dbReference type="AlphaFoldDB" id="A0AB34IKK2"/>
<dbReference type="EMBL" id="JBGBPQ010000023">
    <property type="protein sequence ID" value="KAL1500550.1"/>
    <property type="molecule type" value="Genomic_DNA"/>
</dbReference>
<dbReference type="GO" id="GO:0005736">
    <property type="term" value="C:RNA polymerase I complex"/>
    <property type="evidence" value="ECO:0007669"/>
    <property type="project" value="TreeGrafter"/>
</dbReference>
<evidence type="ECO:0000256" key="1">
    <source>
        <dbReference type="ARBA" id="ARBA00004123"/>
    </source>
</evidence>
<comment type="caution">
    <text evidence="5">The sequence shown here is derived from an EMBL/GenBank/DDBJ whole genome shotgun (WGS) entry which is preliminary data.</text>
</comment>
<evidence type="ECO:0000313" key="6">
    <source>
        <dbReference type="Proteomes" id="UP001515480"/>
    </source>
</evidence>
<evidence type="ECO:0000256" key="2">
    <source>
        <dbReference type="ARBA" id="ARBA00022478"/>
    </source>
</evidence>
<dbReference type="GO" id="GO:0006362">
    <property type="term" value="P:transcription elongation by RNA polymerase I"/>
    <property type="evidence" value="ECO:0007669"/>
    <property type="project" value="TreeGrafter"/>
</dbReference>
<accession>A0AB34IKK2</accession>
<dbReference type="PANTHER" id="PTHR12709">
    <property type="entry name" value="DNA-DIRECTED RNA POLYMERASE II, III"/>
    <property type="match status" value="1"/>
</dbReference>
<protein>
    <recommendedName>
        <fullName evidence="7">RPA43 OB domain-containing protein</fullName>
    </recommendedName>
</protein>
<keyword evidence="6" id="KW-1185">Reference proteome</keyword>
<evidence type="ECO:0000256" key="3">
    <source>
        <dbReference type="ARBA" id="ARBA00023163"/>
    </source>
</evidence>
<dbReference type="Gene3D" id="3.30.1490.120">
    <property type="entry name" value="RNA polymerase Rpb7-like, N-terminal domain"/>
    <property type="match status" value="1"/>
</dbReference>
<evidence type="ECO:0008006" key="7">
    <source>
        <dbReference type="Google" id="ProtNLM"/>
    </source>
</evidence>
<organism evidence="5 6">
    <name type="scientific">Prymnesium parvum</name>
    <name type="common">Toxic golden alga</name>
    <dbReference type="NCBI Taxonomy" id="97485"/>
    <lineage>
        <taxon>Eukaryota</taxon>
        <taxon>Haptista</taxon>
        <taxon>Haptophyta</taxon>
        <taxon>Prymnesiophyceae</taxon>
        <taxon>Prymnesiales</taxon>
        <taxon>Prymnesiaceae</taxon>
        <taxon>Prymnesium</taxon>
    </lineage>
</organism>
<dbReference type="InterPro" id="IPR036898">
    <property type="entry name" value="RNA_pol_Rpb7-like_N_sf"/>
</dbReference>
<gene>
    <name evidence="5" type="ORF">AB1Y20_013205</name>
</gene>
<name>A0AB34IKK2_PRYPA</name>
<keyword evidence="2" id="KW-0240">DNA-directed RNA polymerase</keyword>
<evidence type="ECO:0000256" key="4">
    <source>
        <dbReference type="ARBA" id="ARBA00023242"/>
    </source>
</evidence>
<reference evidence="5 6" key="1">
    <citation type="journal article" date="2024" name="Science">
        <title>Giant polyketide synthase enzymes in the biosynthesis of giant marine polyether toxins.</title>
        <authorList>
            <person name="Fallon T.R."/>
            <person name="Shende V.V."/>
            <person name="Wierzbicki I.H."/>
            <person name="Pendleton A.L."/>
            <person name="Watervoot N.F."/>
            <person name="Auber R.P."/>
            <person name="Gonzalez D.J."/>
            <person name="Wisecaver J.H."/>
            <person name="Moore B.S."/>
        </authorList>
    </citation>
    <scope>NUCLEOTIDE SEQUENCE [LARGE SCALE GENOMIC DNA]</scope>
    <source>
        <strain evidence="5 6">12B1</strain>
    </source>
</reference>